<evidence type="ECO:0000313" key="1">
    <source>
        <dbReference type="EMBL" id="CAG7724772.1"/>
    </source>
</evidence>
<protein>
    <submittedName>
        <fullName evidence="1">Uncharacterized protein</fullName>
    </submittedName>
</protein>
<organism evidence="1 2">
    <name type="scientific">Allacma fusca</name>
    <dbReference type="NCBI Taxonomy" id="39272"/>
    <lineage>
        <taxon>Eukaryota</taxon>
        <taxon>Metazoa</taxon>
        <taxon>Ecdysozoa</taxon>
        <taxon>Arthropoda</taxon>
        <taxon>Hexapoda</taxon>
        <taxon>Collembola</taxon>
        <taxon>Symphypleona</taxon>
        <taxon>Sminthuridae</taxon>
        <taxon>Allacma</taxon>
    </lineage>
</organism>
<sequence length="78" mass="8784">MKVDQLSQRRKVNAFADAKTTSKFSYYESVKTITAFEDLKSRVANDPDLNAEPEMIKGCTIIKASPTRVLNQSTKSRN</sequence>
<dbReference type="AlphaFoldDB" id="A0A8J2NSV3"/>
<comment type="caution">
    <text evidence="1">The sequence shown here is derived from an EMBL/GenBank/DDBJ whole genome shotgun (WGS) entry which is preliminary data.</text>
</comment>
<name>A0A8J2NSV3_9HEXA</name>
<dbReference type="Proteomes" id="UP000708208">
    <property type="component" value="Unassembled WGS sequence"/>
</dbReference>
<reference evidence="1" key="1">
    <citation type="submission" date="2021-06" db="EMBL/GenBank/DDBJ databases">
        <authorList>
            <person name="Hodson N. C."/>
            <person name="Mongue J. A."/>
            <person name="Jaron S. K."/>
        </authorList>
    </citation>
    <scope>NUCLEOTIDE SEQUENCE</scope>
</reference>
<evidence type="ECO:0000313" key="2">
    <source>
        <dbReference type="Proteomes" id="UP000708208"/>
    </source>
</evidence>
<accession>A0A8J2NSV3</accession>
<gene>
    <name evidence="1" type="ORF">AFUS01_LOCUS13772</name>
</gene>
<proteinExistence type="predicted"/>
<keyword evidence="2" id="KW-1185">Reference proteome</keyword>
<dbReference type="EMBL" id="CAJVCH010113739">
    <property type="protein sequence ID" value="CAG7724772.1"/>
    <property type="molecule type" value="Genomic_DNA"/>
</dbReference>